<dbReference type="PANTHER" id="PTHR10000:SF8">
    <property type="entry name" value="HAD SUPERFAMILY HYDROLASE-LIKE, TYPE 3"/>
    <property type="match status" value="1"/>
</dbReference>
<dbReference type="SUPFAM" id="SSF56784">
    <property type="entry name" value="HAD-like"/>
    <property type="match status" value="1"/>
</dbReference>
<dbReference type="PANTHER" id="PTHR10000">
    <property type="entry name" value="PHOSPHOSERINE PHOSPHATASE"/>
    <property type="match status" value="1"/>
</dbReference>
<dbReference type="InterPro" id="IPR036412">
    <property type="entry name" value="HAD-like_sf"/>
</dbReference>
<evidence type="ECO:0000313" key="1">
    <source>
        <dbReference type="EMBL" id="PCS08934.1"/>
    </source>
</evidence>
<comment type="caution">
    <text evidence="1">The sequence shown here is derived from an EMBL/GenBank/DDBJ whole genome shotgun (WGS) entry which is preliminary data.</text>
</comment>
<dbReference type="Gene3D" id="3.30.1240.10">
    <property type="match status" value="1"/>
</dbReference>
<reference evidence="1 2" key="1">
    <citation type="submission" date="2014-12" db="EMBL/GenBank/DDBJ databases">
        <title>Draft genome sequences of 10 type strains of Lactococcus.</title>
        <authorList>
            <person name="Sun Z."/>
            <person name="Zhong Z."/>
            <person name="Liu W."/>
            <person name="Zhang W."/>
            <person name="Zhang H."/>
        </authorList>
    </citation>
    <scope>NUCLEOTIDE SEQUENCE [LARGE SCALE GENOMIC DNA]</scope>
    <source>
        <strain evidence="1 2">DSM 6634</strain>
    </source>
</reference>
<dbReference type="GO" id="GO:0000287">
    <property type="term" value="F:magnesium ion binding"/>
    <property type="evidence" value="ECO:0007669"/>
    <property type="project" value="TreeGrafter"/>
</dbReference>
<dbReference type="Proteomes" id="UP000218282">
    <property type="component" value="Unassembled WGS sequence"/>
</dbReference>
<sequence>MIILCKKGKTMNIIFSDIDGTFQDLGADVPQINVAAIKALQKHQDKFVFVTGRGLEMVEELQEASGLACDAIFANGAGLKKVGQPATYQNCLSIDTLKVILPILDAENILYFVHTTHEVLIHPVKQYHKNLQDLRESLTYMGEQGISLMDYKTNYFEESCYHVTDMIAFLTQHPDRAILKVELMEASDIKHQLLREKLKSPLVSVFTSFVKTLEIVHPLSSKGSAIQNYLKDYTNVTSFGFGDGENDLPMFEVVDVAVAVENATEHIKQSSHHQTVSCQEGGVGKFIFENILPK</sequence>
<dbReference type="InterPro" id="IPR023214">
    <property type="entry name" value="HAD_sf"/>
</dbReference>
<dbReference type="AlphaFoldDB" id="A0A2A5S643"/>
<keyword evidence="2" id="KW-1185">Reference proteome</keyword>
<dbReference type="EMBL" id="JXJW01000001">
    <property type="protein sequence ID" value="PCS08934.1"/>
    <property type="molecule type" value="Genomic_DNA"/>
</dbReference>
<keyword evidence="1" id="KW-0378">Hydrolase</keyword>
<gene>
    <name evidence="1" type="ORF">RU86_GL000170</name>
</gene>
<name>A0A2A5S643_9LACT</name>
<evidence type="ECO:0000313" key="2">
    <source>
        <dbReference type="Proteomes" id="UP000218282"/>
    </source>
</evidence>
<dbReference type="NCBIfam" id="TIGR01484">
    <property type="entry name" value="HAD-SF-IIB"/>
    <property type="match status" value="1"/>
</dbReference>
<dbReference type="Gene3D" id="3.40.50.1000">
    <property type="entry name" value="HAD superfamily/HAD-like"/>
    <property type="match status" value="1"/>
</dbReference>
<organism evidence="1 2">
    <name type="scientific">Pseudolactococcus piscium</name>
    <dbReference type="NCBI Taxonomy" id="1364"/>
    <lineage>
        <taxon>Bacteria</taxon>
        <taxon>Bacillati</taxon>
        <taxon>Bacillota</taxon>
        <taxon>Bacilli</taxon>
        <taxon>Lactobacillales</taxon>
        <taxon>Streptococcaceae</taxon>
        <taxon>Pseudolactococcus</taxon>
    </lineage>
</organism>
<protein>
    <submittedName>
        <fullName evidence="1">Cof-like hydrolase</fullName>
    </submittedName>
</protein>
<dbReference type="GO" id="GO:0005829">
    <property type="term" value="C:cytosol"/>
    <property type="evidence" value="ECO:0007669"/>
    <property type="project" value="TreeGrafter"/>
</dbReference>
<dbReference type="InterPro" id="IPR006379">
    <property type="entry name" value="HAD-SF_hydro_IIB"/>
</dbReference>
<accession>A0A2A5S643</accession>
<dbReference type="Pfam" id="PF08282">
    <property type="entry name" value="Hydrolase_3"/>
    <property type="match status" value="1"/>
</dbReference>
<dbReference type="GO" id="GO:0016791">
    <property type="term" value="F:phosphatase activity"/>
    <property type="evidence" value="ECO:0007669"/>
    <property type="project" value="TreeGrafter"/>
</dbReference>
<proteinExistence type="predicted"/>